<proteinExistence type="predicted"/>
<evidence type="ECO:0000313" key="3">
    <source>
        <dbReference type="EMBL" id="KAJ7375050.1"/>
    </source>
</evidence>
<protein>
    <recommendedName>
        <fullName evidence="2">BAHCC1-like Tudor domain-containing protein</fullName>
    </recommendedName>
</protein>
<gene>
    <name evidence="3" type="ORF">OS493_001781</name>
</gene>
<organism evidence="3 4">
    <name type="scientific">Desmophyllum pertusum</name>
    <dbReference type="NCBI Taxonomy" id="174260"/>
    <lineage>
        <taxon>Eukaryota</taxon>
        <taxon>Metazoa</taxon>
        <taxon>Cnidaria</taxon>
        <taxon>Anthozoa</taxon>
        <taxon>Hexacorallia</taxon>
        <taxon>Scleractinia</taxon>
        <taxon>Caryophylliina</taxon>
        <taxon>Caryophylliidae</taxon>
        <taxon>Desmophyllum</taxon>
    </lineage>
</organism>
<dbReference type="EMBL" id="MU826826">
    <property type="protein sequence ID" value="KAJ7375050.1"/>
    <property type="molecule type" value="Genomic_DNA"/>
</dbReference>
<evidence type="ECO:0000259" key="2">
    <source>
        <dbReference type="Pfam" id="PF21744"/>
    </source>
</evidence>
<feature type="region of interest" description="Disordered" evidence="1">
    <location>
        <begin position="183"/>
        <end position="205"/>
    </location>
</feature>
<accession>A0A9W9Z4Y2</accession>
<dbReference type="OrthoDB" id="5953039at2759"/>
<evidence type="ECO:0000256" key="1">
    <source>
        <dbReference type="SAM" id="MobiDB-lite"/>
    </source>
</evidence>
<evidence type="ECO:0000313" key="4">
    <source>
        <dbReference type="Proteomes" id="UP001163046"/>
    </source>
</evidence>
<dbReference type="Proteomes" id="UP001163046">
    <property type="component" value="Unassembled WGS sequence"/>
</dbReference>
<dbReference type="InterPro" id="IPR048924">
    <property type="entry name" value="BAHCC1-like_Tudor"/>
</dbReference>
<dbReference type="AlphaFoldDB" id="A0A9W9Z4Y2"/>
<sequence length="337" mass="37669">MEVEIGTRVLAKWCNRLDTYYPGTVTAVRRSFFDVRFDDGDKGINELRELRILKKREPEDGGKSLPPWSSLDGIPRIAGGLCIDYGDLITAGPSLRPSCLLNGETKDKITIDYEIISPRDSPVERVSSPSEHADTAELADHEHLGDHQMENHGENERNTDNHDNVFGFENNYHYLTPDIYEVEPRNPSQVSGSSSDSGYHGNNHNRQRKIGVWKATNSQHNVFRCGNKSQFLSPLSYLSHLHVPGLSDISDVERNLSELSVTSSVDSGFRGSGHSFRLRDRSPVRCPGRAVPVSKVQEHSWKREEKHETEAGIQEIESTEELNGTLPSGPIGLETVI</sequence>
<feature type="domain" description="BAHCC1-like Tudor" evidence="2">
    <location>
        <begin position="2"/>
        <end position="55"/>
    </location>
</feature>
<dbReference type="Gene3D" id="2.30.30.140">
    <property type="match status" value="1"/>
</dbReference>
<dbReference type="Pfam" id="PF21744">
    <property type="entry name" value="BAHCC1-like_Tudor"/>
    <property type="match status" value="1"/>
</dbReference>
<reference evidence="3" key="1">
    <citation type="submission" date="2023-01" db="EMBL/GenBank/DDBJ databases">
        <title>Genome assembly of the deep-sea coral Lophelia pertusa.</title>
        <authorList>
            <person name="Herrera S."/>
            <person name="Cordes E."/>
        </authorList>
    </citation>
    <scope>NUCLEOTIDE SEQUENCE</scope>
    <source>
        <strain evidence="3">USNM1676648</strain>
        <tissue evidence="3">Polyp</tissue>
    </source>
</reference>
<comment type="caution">
    <text evidence="3">The sequence shown here is derived from an EMBL/GenBank/DDBJ whole genome shotgun (WGS) entry which is preliminary data.</text>
</comment>
<feature type="compositionally biased region" description="Low complexity" evidence="1">
    <location>
        <begin position="191"/>
        <end position="202"/>
    </location>
</feature>
<feature type="region of interest" description="Disordered" evidence="1">
    <location>
        <begin position="263"/>
        <end position="282"/>
    </location>
</feature>
<dbReference type="CDD" id="cd04508">
    <property type="entry name" value="Tudor_SF"/>
    <property type="match status" value="1"/>
</dbReference>
<name>A0A9W9Z4Y2_9CNID</name>
<keyword evidence="4" id="KW-1185">Reference proteome</keyword>